<evidence type="ECO:0000313" key="3">
    <source>
        <dbReference type="Proteomes" id="UP000009336"/>
    </source>
</evidence>
<dbReference type="STRING" id="1141662.OOA_02492"/>
<protein>
    <recommendedName>
        <fullName evidence="4">Type III secretion protein</fullName>
    </recommendedName>
</protein>
<dbReference type="EMBL" id="AKKL01000007">
    <property type="protein sequence ID" value="EKT64629.1"/>
    <property type="molecule type" value="Genomic_DNA"/>
</dbReference>
<sequence length="97" mass="10210">MSNSVKAEPPVEPPAANDRLTTNDVGSAFEGFISKADESINKFLAEKTDEETGALNLSSADSLQLQRLMADQSIAAQTGTSTLKAVKDNITAAARNI</sequence>
<dbReference type="PATRIC" id="fig|1141662.3.peg.501"/>
<feature type="region of interest" description="Disordered" evidence="1">
    <location>
        <begin position="1"/>
        <end position="23"/>
    </location>
</feature>
<name>K8WVD3_9GAMM</name>
<comment type="caution">
    <text evidence="2">The sequence shown here is derived from an EMBL/GenBank/DDBJ whole genome shotgun (WGS) entry which is preliminary data.</text>
</comment>
<evidence type="ECO:0000313" key="2">
    <source>
        <dbReference type="EMBL" id="EKT64629.1"/>
    </source>
</evidence>
<gene>
    <name evidence="2" type="ORF">OOA_02492</name>
</gene>
<dbReference type="HOGENOM" id="CLU_177879_0_0_6"/>
<evidence type="ECO:0000256" key="1">
    <source>
        <dbReference type="SAM" id="MobiDB-lite"/>
    </source>
</evidence>
<dbReference type="RefSeq" id="WP_008910545.1">
    <property type="nucleotide sequence ID" value="NZ_KB233222.1"/>
</dbReference>
<proteinExistence type="predicted"/>
<dbReference type="Proteomes" id="UP000009336">
    <property type="component" value="Unassembled WGS sequence"/>
</dbReference>
<dbReference type="AlphaFoldDB" id="K8WVD3"/>
<evidence type="ECO:0008006" key="4">
    <source>
        <dbReference type="Google" id="ProtNLM"/>
    </source>
</evidence>
<dbReference type="eggNOG" id="ENOG5033429">
    <property type="taxonomic scope" value="Bacteria"/>
</dbReference>
<accession>K8WVD3</accession>
<organism evidence="2 3">
    <name type="scientific">Providencia burhodogranariea DSM 19968</name>
    <dbReference type="NCBI Taxonomy" id="1141662"/>
    <lineage>
        <taxon>Bacteria</taxon>
        <taxon>Pseudomonadati</taxon>
        <taxon>Pseudomonadota</taxon>
        <taxon>Gammaproteobacteria</taxon>
        <taxon>Enterobacterales</taxon>
        <taxon>Morganellaceae</taxon>
        <taxon>Providencia</taxon>
    </lineage>
</organism>
<reference evidence="2 3" key="1">
    <citation type="journal article" date="2012" name="BMC Genomics">
        <title>Comparative genomics of bacteria in the genus Providencia isolated from wild Drosophila melanogaster.</title>
        <authorList>
            <person name="Galac M.R."/>
            <person name="Lazzaro B.P."/>
        </authorList>
    </citation>
    <scope>NUCLEOTIDE SEQUENCE [LARGE SCALE GENOMIC DNA]</scope>
    <source>
        <strain evidence="2 3">DSM 19968</strain>
    </source>
</reference>
<keyword evidence="3" id="KW-1185">Reference proteome</keyword>